<keyword evidence="8" id="KW-0539">Nucleus</keyword>
<dbReference type="Pfam" id="PF03810">
    <property type="entry name" value="IBN_N"/>
    <property type="match status" value="1"/>
</dbReference>
<dbReference type="PANTHER" id="PTHR12363:SF42">
    <property type="entry name" value="TRANSPORTIN-3"/>
    <property type="match status" value="1"/>
</dbReference>
<evidence type="ECO:0000256" key="6">
    <source>
        <dbReference type="ARBA" id="ARBA00022927"/>
    </source>
</evidence>
<evidence type="ECO:0000313" key="14">
    <source>
        <dbReference type="Proteomes" id="UP001153712"/>
    </source>
</evidence>
<dbReference type="FunFam" id="1.25.10.10:FF:000079">
    <property type="entry name" value="transportin-3 isoform X1"/>
    <property type="match status" value="1"/>
</dbReference>
<sequence>MDGKPDLEVVKSAVSTLYNNPDGGEKERASRWLLELQKSVHAWTVADELLRRCTNADDLQTRYFAAQTMRTKIHQSFHELPRDVHESLRDSLLEHMGACAGVDEGAGAAIVTQLSLALADLALQMPDWRTPALDLIGRFSAGNNVWPLLEVLTVLPEELESRSVRLGENRRYEVLEDMKFCAPTVNEFLKHCSNLYGRGGSERLAAGDRPIDVKILRCFASWISVGAIGPSQLSEDRVVVDMAFDVLKTDIRPDEKESVTGQLHEAATDCICTLLLRLEDNNNHVALETHLFENIVNLEVAYHASVALEDQAKSTDYCRLFTELAESFLGKIVDDGGGGGGGDGGGGAKRRTVYAVKCLDLVLMCVGHHDYEVAEITFNLWHMLSEELYQKNNKELTELFKPYVERLITALCRHCQMEPDMEGLLEKGDEFKDFRMKVSDLIKDVVFIVGSSSCFRQMFINLQTSGVTWDASEAALFVMQAVAKNVLPTENEVVPKVVEAILNIPISAHVAVKYTSVLLLGELAEWIEKHPDALDPVLNFLVCCLRSGAEGGGVATAAASALQNVCTCCGAHMGRHVPILLQLLQQSDSFGVGNAAVVGLLKGVASVVSCGMGSGAETASAVRELCSMQLSPLCSLIENDVRPVKGTLTDPVLWLDRLSSVLRYVNVNIVEGEIHPCKPVIMEMWPILSRAFDAYHSDVRIMERCCRSVRFMLRCVARQLQDLLPSLVGQIVNIYCLYGHSCCLYVGSILVDEYAGDVTCVRGLLDMLNAFLEPTFRLLQEENGLKNHPDTVDDFFRLCARFVQRAPKAFLSGGSHLAPIIQCALLAATLDHKEANVSVMKFFYDLINQGLSGRGEPDFDERKALVRSLLNEYGQQLVSNLIHSCVFYLHSYMLSEVGDVFVQLLDFDRQITSEWLANGLELLPKQQNGGIMAAKPKQLNDVHASITRSNSSKSVTHALKDLTRLYR</sequence>
<keyword evidence="14" id="KW-1185">Reference proteome</keyword>
<evidence type="ECO:0000256" key="10">
    <source>
        <dbReference type="ARBA" id="ARBA00063116"/>
    </source>
</evidence>
<evidence type="ECO:0000256" key="4">
    <source>
        <dbReference type="ARBA" id="ARBA00022490"/>
    </source>
</evidence>
<dbReference type="SMART" id="SM00913">
    <property type="entry name" value="IBN_N"/>
    <property type="match status" value="1"/>
</dbReference>
<dbReference type="InterPro" id="IPR011989">
    <property type="entry name" value="ARM-like"/>
</dbReference>
<dbReference type="InterPro" id="IPR001494">
    <property type="entry name" value="Importin-beta_N"/>
</dbReference>
<dbReference type="GO" id="GO:0005737">
    <property type="term" value="C:cytoplasm"/>
    <property type="evidence" value="ECO:0007669"/>
    <property type="project" value="UniProtKB-SubCell"/>
</dbReference>
<dbReference type="InterPro" id="IPR057942">
    <property type="entry name" value="TPR_TNPO3_IPO13_3rd"/>
</dbReference>
<dbReference type="InterPro" id="IPR016024">
    <property type="entry name" value="ARM-type_fold"/>
</dbReference>
<dbReference type="Pfam" id="PF08389">
    <property type="entry name" value="Xpo1"/>
    <property type="match status" value="1"/>
</dbReference>
<accession>A0A9N9TDS5</accession>
<evidence type="ECO:0000259" key="12">
    <source>
        <dbReference type="SMART" id="SM00913"/>
    </source>
</evidence>
<gene>
    <name evidence="13" type="ORF">PHYEVI_LOCUS225</name>
</gene>
<reference evidence="13" key="1">
    <citation type="submission" date="2022-01" db="EMBL/GenBank/DDBJ databases">
        <authorList>
            <person name="King R."/>
        </authorList>
    </citation>
    <scope>NUCLEOTIDE SEQUENCE</scope>
</reference>
<dbReference type="InterPro" id="IPR013598">
    <property type="entry name" value="Exportin-1/Importin-b-like"/>
</dbReference>
<evidence type="ECO:0000256" key="7">
    <source>
        <dbReference type="ARBA" id="ARBA00022990"/>
    </source>
</evidence>
<evidence type="ECO:0000256" key="1">
    <source>
        <dbReference type="ARBA" id="ARBA00004259"/>
    </source>
</evidence>
<dbReference type="Gene3D" id="1.25.10.10">
    <property type="entry name" value="Leucine-rich Repeat Variant"/>
    <property type="match status" value="1"/>
</dbReference>
<comment type="subunit">
    <text evidence="10">Interacts with (GTP-bound) Ran. Interacts with (phosphorylated) SFRS1 and SFRS2; leading to their nuclear import. Interacts with NUP62. Interacts with RBM4. Interacts with CPSF6, promoting its nuclear import.</text>
</comment>
<dbReference type="SUPFAM" id="SSF48371">
    <property type="entry name" value="ARM repeat"/>
    <property type="match status" value="1"/>
</dbReference>
<dbReference type="InterPro" id="IPR057941">
    <property type="entry name" value="TPR_TNPO3_IPO13_2nd"/>
</dbReference>
<dbReference type="OrthoDB" id="435593at2759"/>
<comment type="function">
    <text evidence="9">Importin, which transports target proteins into the nucleus. Specifically mediates the nuclear import of splicing factor serine/arginine (SR) proteins, such as RBM4, SFRS1 and SFRS2, by recognizing phosphorylated SR domains. Also mediates the nuclear import of serine/arginine (SR) protein CPSF6, independently of CPSF6 phosphorylation. The nuclear import process is regulated by the small GTPase Ran that partitions between cytoplasm and nucleus in the predominantly GDP- and GTP-bound form, respectively. Importin associates with target cargo proteins in the cytoplasm, and the competitive binding of GTP-bound Ran induces the release of cargos in the nucleus.</text>
</comment>
<dbReference type="Pfam" id="PF24140">
    <property type="entry name" value="TPR_TNPO3_IPO13_3rd"/>
    <property type="match status" value="1"/>
</dbReference>
<name>A0A9N9TDS5_PHYSR</name>
<dbReference type="Pfam" id="PF24139">
    <property type="entry name" value="TPR_TNPO3_IPO13_4th"/>
    <property type="match status" value="1"/>
</dbReference>
<evidence type="ECO:0000256" key="5">
    <source>
        <dbReference type="ARBA" id="ARBA00022553"/>
    </source>
</evidence>
<evidence type="ECO:0000256" key="11">
    <source>
        <dbReference type="ARBA" id="ARBA00067328"/>
    </source>
</evidence>
<dbReference type="GO" id="GO:0031267">
    <property type="term" value="F:small GTPase binding"/>
    <property type="evidence" value="ECO:0007669"/>
    <property type="project" value="InterPro"/>
</dbReference>
<dbReference type="InterPro" id="IPR051345">
    <property type="entry name" value="Importin_beta-like_NTR"/>
</dbReference>
<evidence type="ECO:0000256" key="8">
    <source>
        <dbReference type="ARBA" id="ARBA00023242"/>
    </source>
</evidence>
<dbReference type="EMBL" id="OU900094">
    <property type="protein sequence ID" value="CAG9853754.1"/>
    <property type="molecule type" value="Genomic_DNA"/>
</dbReference>
<evidence type="ECO:0000313" key="13">
    <source>
        <dbReference type="EMBL" id="CAG9853754.1"/>
    </source>
</evidence>
<evidence type="ECO:0000256" key="2">
    <source>
        <dbReference type="ARBA" id="ARBA00004496"/>
    </source>
</evidence>
<proteinExistence type="predicted"/>
<evidence type="ECO:0000256" key="9">
    <source>
        <dbReference type="ARBA" id="ARBA00060097"/>
    </source>
</evidence>
<dbReference type="AlphaFoldDB" id="A0A9N9TDS5"/>
<dbReference type="PANTHER" id="PTHR12363">
    <property type="entry name" value="TRANSPORTIN 3 AND IMPORTIN 13"/>
    <property type="match status" value="1"/>
</dbReference>
<keyword evidence="3" id="KW-0813">Transport</keyword>
<evidence type="ECO:0000256" key="3">
    <source>
        <dbReference type="ARBA" id="ARBA00022448"/>
    </source>
</evidence>
<keyword evidence="5" id="KW-0597">Phosphoprotein</keyword>
<dbReference type="InterPro" id="IPR058537">
    <property type="entry name" value="TPR_TNPO3_IPO13_4th"/>
</dbReference>
<dbReference type="Pfam" id="PF24138">
    <property type="entry name" value="TPR_TNPO3_IPO13_2nd"/>
    <property type="match status" value="1"/>
</dbReference>
<dbReference type="GO" id="GO:0005635">
    <property type="term" value="C:nuclear envelope"/>
    <property type="evidence" value="ECO:0007669"/>
    <property type="project" value="UniProtKB-SubCell"/>
</dbReference>
<organism evidence="13 14">
    <name type="scientific">Phyllotreta striolata</name>
    <name type="common">Striped flea beetle</name>
    <name type="synonym">Crioceris striolata</name>
    <dbReference type="NCBI Taxonomy" id="444603"/>
    <lineage>
        <taxon>Eukaryota</taxon>
        <taxon>Metazoa</taxon>
        <taxon>Ecdysozoa</taxon>
        <taxon>Arthropoda</taxon>
        <taxon>Hexapoda</taxon>
        <taxon>Insecta</taxon>
        <taxon>Pterygota</taxon>
        <taxon>Neoptera</taxon>
        <taxon>Endopterygota</taxon>
        <taxon>Coleoptera</taxon>
        <taxon>Polyphaga</taxon>
        <taxon>Cucujiformia</taxon>
        <taxon>Chrysomeloidea</taxon>
        <taxon>Chrysomelidae</taxon>
        <taxon>Galerucinae</taxon>
        <taxon>Alticini</taxon>
        <taxon>Phyllotreta</taxon>
    </lineage>
</organism>
<keyword evidence="7" id="KW-0007">Acetylation</keyword>
<feature type="domain" description="Importin N-terminal" evidence="12">
    <location>
        <begin position="29"/>
        <end position="98"/>
    </location>
</feature>
<dbReference type="Proteomes" id="UP001153712">
    <property type="component" value="Chromosome 1"/>
</dbReference>
<comment type="subcellular location">
    <subcellularLocation>
        <location evidence="2">Cytoplasm</location>
    </subcellularLocation>
    <subcellularLocation>
        <location evidence="1">Nucleus envelope</location>
    </subcellularLocation>
</comment>
<protein>
    <recommendedName>
        <fullName evidence="11">Transportin-3</fullName>
    </recommendedName>
</protein>
<keyword evidence="4" id="KW-0963">Cytoplasm</keyword>
<dbReference type="GO" id="GO:0006606">
    <property type="term" value="P:protein import into nucleus"/>
    <property type="evidence" value="ECO:0007669"/>
    <property type="project" value="TreeGrafter"/>
</dbReference>
<keyword evidence="6" id="KW-0653">Protein transport</keyword>